<evidence type="ECO:0000256" key="7">
    <source>
        <dbReference type="ARBA" id="ARBA00029327"/>
    </source>
</evidence>
<dbReference type="GO" id="GO:0010181">
    <property type="term" value="F:FMN binding"/>
    <property type="evidence" value="ECO:0007669"/>
    <property type="project" value="InterPro"/>
</dbReference>
<dbReference type="InterPro" id="IPR008259">
    <property type="entry name" value="FMN_hydac_DH_AS"/>
</dbReference>
<reference evidence="9" key="1">
    <citation type="submission" date="2021-02" db="EMBL/GenBank/DDBJ databases">
        <authorList>
            <person name="Nowell W R."/>
        </authorList>
    </citation>
    <scope>NUCLEOTIDE SEQUENCE</scope>
</reference>
<dbReference type="SUPFAM" id="SSF51395">
    <property type="entry name" value="FMN-linked oxidoreductases"/>
    <property type="match status" value="1"/>
</dbReference>
<dbReference type="PROSITE" id="PS00557">
    <property type="entry name" value="FMN_HYDROXY_ACID_DH_1"/>
    <property type="match status" value="1"/>
</dbReference>
<comment type="catalytic activity">
    <reaction evidence="7">
        <text>2-hydroxyoctanoate + O2 = 2-oxooctanoate + H2O2</text>
        <dbReference type="Rhea" id="RHEA:67940"/>
        <dbReference type="ChEBI" id="CHEBI:15379"/>
        <dbReference type="ChEBI" id="CHEBI:16240"/>
        <dbReference type="ChEBI" id="CHEBI:133514"/>
        <dbReference type="ChEBI" id="CHEBI:176689"/>
    </reaction>
    <physiologicalReaction direction="left-to-right" evidence="7">
        <dbReference type="Rhea" id="RHEA:67941"/>
    </physiologicalReaction>
</comment>
<dbReference type="EMBL" id="CAJNOL010009960">
    <property type="protein sequence ID" value="CAF1646685.1"/>
    <property type="molecule type" value="Genomic_DNA"/>
</dbReference>
<keyword evidence="12" id="KW-1185">Reference proteome</keyword>
<dbReference type="InterPro" id="IPR013785">
    <property type="entry name" value="Aldolase_TIM"/>
</dbReference>
<proteinExistence type="inferred from homology"/>
<dbReference type="GO" id="GO:0005777">
    <property type="term" value="C:peroxisome"/>
    <property type="evidence" value="ECO:0007669"/>
    <property type="project" value="UniProtKB-ARBA"/>
</dbReference>
<evidence type="ECO:0000256" key="4">
    <source>
        <dbReference type="ARBA" id="ARBA00023002"/>
    </source>
</evidence>
<dbReference type="InterPro" id="IPR037396">
    <property type="entry name" value="FMN_HAD"/>
</dbReference>
<dbReference type="Proteomes" id="UP000663870">
    <property type="component" value="Unassembled WGS sequence"/>
</dbReference>
<comment type="catalytic activity">
    <reaction evidence="6">
        <text>a (2S)-2-hydroxycarboxylate + O2 = a 2-oxocarboxylate + H2O2</text>
        <dbReference type="Rhea" id="RHEA:16789"/>
        <dbReference type="ChEBI" id="CHEBI:15379"/>
        <dbReference type="ChEBI" id="CHEBI:16240"/>
        <dbReference type="ChEBI" id="CHEBI:35179"/>
        <dbReference type="ChEBI" id="CHEBI:58123"/>
        <dbReference type="EC" id="1.1.3.15"/>
    </reaction>
    <physiologicalReaction direction="left-to-right" evidence="6">
        <dbReference type="Rhea" id="RHEA:16790"/>
    </physiologicalReaction>
</comment>
<sequence>MIPPVKALLEQCILLAQQQSFRAIVVTCDHPHKRIQSIHRSVFIQATERKQDKTLTEILYTPNTNIARLKVDERLDDHIPSEKLTWKEFQWLRTLTKLPIICKGILSVDDAKLTLEYGADGIVVSNHGGRQVDSGLSAIECLKDIVEFVNGRCEVFVDSGIRTGTDVLKCLALDAKGVLIGRPILYGLACGGYNGVEAVLNFLKQELIYDMASCGLKRIEQINERILYKYRQ</sequence>
<evidence type="ECO:0000259" key="8">
    <source>
        <dbReference type="PROSITE" id="PS51349"/>
    </source>
</evidence>
<dbReference type="PANTHER" id="PTHR10578:SF107">
    <property type="entry name" value="2-HYDROXYACID OXIDASE 1"/>
    <property type="match status" value="1"/>
</dbReference>
<protein>
    <recommendedName>
        <fullName evidence="8">FMN hydroxy acid dehydrogenase domain-containing protein</fullName>
    </recommendedName>
</protein>
<dbReference type="PANTHER" id="PTHR10578">
    <property type="entry name" value="S -2-HYDROXY-ACID OXIDASE-RELATED"/>
    <property type="match status" value="1"/>
</dbReference>
<dbReference type="Gene3D" id="3.20.20.70">
    <property type="entry name" value="Aldolase class I"/>
    <property type="match status" value="1"/>
</dbReference>
<dbReference type="InterPro" id="IPR000262">
    <property type="entry name" value="FMN-dep_DH"/>
</dbReference>
<dbReference type="EMBL" id="CAJNOH010008273">
    <property type="protein sequence ID" value="CAF1476451.1"/>
    <property type="molecule type" value="Genomic_DNA"/>
</dbReference>
<dbReference type="GO" id="GO:0003973">
    <property type="term" value="F:(S)-2-hydroxy-acid oxidase activity"/>
    <property type="evidence" value="ECO:0007669"/>
    <property type="project" value="UniProtKB-EC"/>
</dbReference>
<keyword evidence="4" id="KW-0560">Oxidoreductase</keyword>
<dbReference type="PROSITE" id="PS51349">
    <property type="entry name" value="FMN_HYDROXY_ACID_DH_2"/>
    <property type="match status" value="1"/>
</dbReference>
<evidence type="ECO:0000256" key="5">
    <source>
        <dbReference type="ARBA" id="ARBA00024042"/>
    </source>
</evidence>
<evidence type="ECO:0000256" key="6">
    <source>
        <dbReference type="ARBA" id="ARBA00029325"/>
    </source>
</evidence>
<dbReference type="Proteomes" id="UP000663854">
    <property type="component" value="Unassembled WGS sequence"/>
</dbReference>
<feature type="domain" description="FMN hydroxy acid dehydrogenase" evidence="8">
    <location>
        <begin position="1"/>
        <end position="232"/>
    </location>
</feature>
<dbReference type="InterPro" id="IPR012133">
    <property type="entry name" value="Alpha-hydoxy_acid_DH_FMN"/>
</dbReference>
<evidence type="ECO:0000256" key="1">
    <source>
        <dbReference type="ARBA" id="ARBA00001917"/>
    </source>
</evidence>
<dbReference type="CDD" id="cd02809">
    <property type="entry name" value="alpha_hydroxyacid_oxid_FMN"/>
    <property type="match status" value="1"/>
</dbReference>
<accession>A0A815RGD8</accession>
<evidence type="ECO:0000256" key="3">
    <source>
        <dbReference type="ARBA" id="ARBA00022643"/>
    </source>
</evidence>
<evidence type="ECO:0000256" key="2">
    <source>
        <dbReference type="ARBA" id="ARBA00022630"/>
    </source>
</evidence>
<keyword evidence="3" id="KW-0288">FMN</keyword>
<comment type="caution">
    <text evidence="9">The sequence shown here is derived from an EMBL/GenBank/DDBJ whole genome shotgun (WGS) entry which is preliminary data.</text>
</comment>
<evidence type="ECO:0000313" key="11">
    <source>
        <dbReference type="Proteomes" id="UP000663854"/>
    </source>
</evidence>
<evidence type="ECO:0000313" key="9">
    <source>
        <dbReference type="EMBL" id="CAF1476451.1"/>
    </source>
</evidence>
<name>A0A815RGD8_9BILA</name>
<organism evidence="9 11">
    <name type="scientific">Rotaria sordida</name>
    <dbReference type="NCBI Taxonomy" id="392033"/>
    <lineage>
        <taxon>Eukaryota</taxon>
        <taxon>Metazoa</taxon>
        <taxon>Spiralia</taxon>
        <taxon>Gnathifera</taxon>
        <taxon>Rotifera</taxon>
        <taxon>Eurotatoria</taxon>
        <taxon>Bdelloidea</taxon>
        <taxon>Philodinida</taxon>
        <taxon>Philodinidae</taxon>
        <taxon>Rotaria</taxon>
    </lineage>
</organism>
<evidence type="ECO:0000313" key="10">
    <source>
        <dbReference type="EMBL" id="CAF1646685.1"/>
    </source>
</evidence>
<dbReference type="AlphaFoldDB" id="A0A815RGD8"/>
<evidence type="ECO:0000313" key="12">
    <source>
        <dbReference type="Proteomes" id="UP000663870"/>
    </source>
</evidence>
<comment type="cofactor">
    <cofactor evidence="1">
        <name>FMN</name>
        <dbReference type="ChEBI" id="CHEBI:58210"/>
    </cofactor>
</comment>
<comment type="similarity">
    <text evidence="5">Belongs to the FMN-dependent alpha-hydroxy acid dehydrogenase family.</text>
</comment>
<keyword evidence="2" id="KW-0285">Flavoprotein</keyword>
<gene>
    <name evidence="10" type="ORF">JXQ802_LOCUS53987</name>
    <name evidence="9" type="ORF">PYM288_LOCUS37566</name>
</gene>
<dbReference type="Pfam" id="PF01070">
    <property type="entry name" value="FMN_dh"/>
    <property type="match status" value="1"/>
</dbReference>